<dbReference type="RefSeq" id="WP_126691170.1">
    <property type="nucleotide sequence ID" value="NZ_RXOF01000001.1"/>
</dbReference>
<dbReference type="OrthoDB" id="9781289at2"/>
<reference evidence="2 3" key="1">
    <citation type="submission" date="2018-12" db="EMBL/GenBank/DDBJ databases">
        <title>Hymenobacter gummosus sp. nov., isolated from a spring.</title>
        <authorList>
            <person name="Nie L."/>
        </authorList>
    </citation>
    <scope>NUCLEOTIDE SEQUENCE [LARGE SCALE GENOMIC DNA]</scope>
    <source>
        <strain evidence="2 3">KCTC 52166</strain>
    </source>
</reference>
<organism evidence="2 3">
    <name type="scientific">Hymenobacter gummosus</name>
    <dbReference type="NCBI Taxonomy" id="1776032"/>
    <lineage>
        <taxon>Bacteria</taxon>
        <taxon>Pseudomonadati</taxon>
        <taxon>Bacteroidota</taxon>
        <taxon>Cytophagia</taxon>
        <taxon>Cytophagales</taxon>
        <taxon>Hymenobacteraceae</taxon>
        <taxon>Hymenobacter</taxon>
    </lineage>
</organism>
<comment type="caution">
    <text evidence="2">The sequence shown here is derived from an EMBL/GenBank/DDBJ whole genome shotgun (WGS) entry which is preliminary data.</text>
</comment>
<evidence type="ECO:0000313" key="2">
    <source>
        <dbReference type="EMBL" id="RTQ53244.1"/>
    </source>
</evidence>
<proteinExistence type="predicted"/>
<keyword evidence="1" id="KW-0732">Signal</keyword>
<dbReference type="EMBL" id="RXOF01000001">
    <property type="protein sequence ID" value="RTQ53244.1"/>
    <property type="molecule type" value="Genomic_DNA"/>
</dbReference>
<evidence type="ECO:0000256" key="1">
    <source>
        <dbReference type="SAM" id="SignalP"/>
    </source>
</evidence>
<dbReference type="AlphaFoldDB" id="A0A431U7J7"/>
<gene>
    <name evidence="2" type="ORF">EJV47_00445</name>
</gene>
<feature type="chain" id="PRO_5019058289" evidence="1">
    <location>
        <begin position="18"/>
        <end position="219"/>
    </location>
</feature>
<sequence length="219" mass="25067">MKHRLLLLIATASAALAACDKDPETATPTTPDASFLPLQTGNYWVYRQYRIDGRTGVATATNILDSCFISKDTLIRGQRYYKLVRPVLYSVIPDNRIVRDSLHYLVDHHGRRLFSSQDATNILDTEYSTLNQAGRTDTVVRMVSRMMPQDTTISTAAGTFTVKKHRKTHIFYPSIFPGYQPRVLHTRYAKDVGIVTEMLPFYAADPDYTERRLIRYRVQ</sequence>
<name>A0A431U7J7_9BACT</name>
<dbReference type="Proteomes" id="UP000282184">
    <property type="component" value="Unassembled WGS sequence"/>
</dbReference>
<feature type="signal peptide" evidence="1">
    <location>
        <begin position="1"/>
        <end position="17"/>
    </location>
</feature>
<protein>
    <submittedName>
        <fullName evidence="2">Uncharacterized protein</fullName>
    </submittedName>
</protein>
<keyword evidence="3" id="KW-1185">Reference proteome</keyword>
<evidence type="ECO:0000313" key="3">
    <source>
        <dbReference type="Proteomes" id="UP000282184"/>
    </source>
</evidence>
<dbReference type="PROSITE" id="PS51257">
    <property type="entry name" value="PROKAR_LIPOPROTEIN"/>
    <property type="match status" value="1"/>
</dbReference>
<accession>A0A431U7J7</accession>